<name>A0A5P1EYG3_ASPOF</name>
<protein>
    <submittedName>
        <fullName evidence="2">Uncharacterized protein</fullName>
    </submittedName>
</protein>
<evidence type="ECO:0000313" key="3">
    <source>
        <dbReference type="Proteomes" id="UP000243459"/>
    </source>
</evidence>
<dbReference type="EMBL" id="CM007384">
    <property type="protein sequence ID" value="ONK71136.1"/>
    <property type="molecule type" value="Genomic_DNA"/>
</dbReference>
<accession>A0A5P1EYG3</accession>
<feature type="compositionally biased region" description="Low complexity" evidence="1">
    <location>
        <begin position="93"/>
        <end position="109"/>
    </location>
</feature>
<keyword evidence="3" id="KW-1185">Reference proteome</keyword>
<dbReference type="Proteomes" id="UP000243459">
    <property type="component" value="Chromosome 4"/>
</dbReference>
<evidence type="ECO:0000313" key="2">
    <source>
        <dbReference type="EMBL" id="ONK71136.1"/>
    </source>
</evidence>
<dbReference type="AlphaFoldDB" id="A0A5P1EYG3"/>
<feature type="region of interest" description="Disordered" evidence="1">
    <location>
        <begin position="88"/>
        <end position="109"/>
    </location>
</feature>
<organism evidence="2 3">
    <name type="scientific">Asparagus officinalis</name>
    <name type="common">Garden asparagus</name>
    <dbReference type="NCBI Taxonomy" id="4686"/>
    <lineage>
        <taxon>Eukaryota</taxon>
        <taxon>Viridiplantae</taxon>
        <taxon>Streptophyta</taxon>
        <taxon>Embryophyta</taxon>
        <taxon>Tracheophyta</taxon>
        <taxon>Spermatophyta</taxon>
        <taxon>Magnoliopsida</taxon>
        <taxon>Liliopsida</taxon>
        <taxon>Asparagales</taxon>
        <taxon>Asparagaceae</taxon>
        <taxon>Asparagoideae</taxon>
        <taxon>Asparagus</taxon>
    </lineage>
</organism>
<dbReference type="Gramene" id="ONK71136">
    <property type="protein sequence ID" value="ONK71136"/>
    <property type="gene ID" value="A4U43_C04F5080"/>
</dbReference>
<gene>
    <name evidence="2" type="ORF">A4U43_C04F5080</name>
</gene>
<evidence type="ECO:0000256" key="1">
    <source>
        <dbReference type="SAM" id="MobiDB-lite"/>
    </source>
</evidence>
<reference evidence="3" key="1">
    <citation type="journal article" date="2017" name="Nat. Commun.">
        <title>The asparagus genome sheds light on the origin and evolution of a young Y chromosome.</title>
        <authorList>
            <person name="Harkess A."/>
            <person name="Zhou J."/>
            <person name="Xu C."/>
            <person name="Bowers J.E."/>
            <person name="Van der Hulst R."/>
            <person name="Ayyampalayam S."/>
            <person name="Mercati F."/>
            <person name="Riccardi P."/>
            <person name="McKain M.R."/>
            <person name="Kakrana A."/>
            <person name="Tang H."/>
            <person name="Ray J."/>
            <person name="Groenendijk J."/>
            <person name="Arikit S."/>
            <person name="Mathioni S.M."/>
            <person name="Nakano M."/>
            <person name="Shan H."/>
            <person name="Telgmann-Rauber A."/>
            <person name="Kanno A."/>
            <person name="Yue Z."/>
            <person name="Chen H."/>
            <person name="Li W."/>
            <person name="Chen Y."/>
            <person name="Xu X."/>
            <person name="Zhang Y."/>
            <person name="Luo S."/>
            <person name="Chen H."/>
            <person name="Gao J."/>
            <person name="Mao Z."/>
            <person name="Pires J.C."/>
            <person name="Luo M."/>
            <person name="Kudrna D."/>
            <person name="Wing R.A."/>
            <person name="Meyers B.C."/>
            <person name="Yi K."/>
            <person name="Kong H."/>
            <person name="Lavrijsen P."/>
            <person name="Sunseri F."/>
            <person name="Falavigna A."/>
            <person name="Ye Y."/>
            <person name="Leebens-Mack J.H."/>
            <person name="Chen G."/>
        </authorList>
    </citation>
    <scope>NUCLEOTIDE SEQUENCE [LARGE SCALE GENOMIC DNA]</scope>
    <source>
        <strain evidence="3">cv. DH0086</strain>
    </source>
</reference>
<sequence length="196" mass="21002">MQGNITCSHYVPVECMYGTLLQEQSGCISNEQKQDNIDVASKDAALRATQEAADDPHVLSREENDAIAMNVMGYNNRGRFPLMGVRAQRGSSRKSSTASSVTSTTIGSSTRNPTTSAILRVSRYLCGKIDTALLVQLTKSMFSDLPPSPTSDDVFKHVILCLVEKIPDEVFAEVLDLIDLDTGAQVGLVGGSGSSV</sequence>
<proteinExistence type="predicted"/>